<proteinExistence type="inferred from homology"/>
<dbReference type="SUPFAM" id="SSF53335">
    <property type="entry name" value="S-adenosyl-L-methionine-dependent methyltransferases"/>
    <property type="match status" value="1"/>
</dbReference>
<gene>
    <name evidence="4" type="ORF">GCM10023184_45610</name>
</gene>
<dbReference type="SUPFAM" id="SSF116734">
    <property type="entry name" value="DNA methylase specificity domain"/>
    <property type="match status" value="1"/>
</dbReference>
<name>A0ABP8HTV0_9BACT</name>
<dbReference type="Pfam" id="PF13588">
    <property type="entry name" value="HSDR_N_2"/>
    <property type="match status" value="1"/>
</dbReference>
<keyword evidence="5" id="KW-1185">Reference proteome</keyword>
<dbReference type="Proteomes" id="UP001501725">
    <property type="component" value="Unassembled WGS sequence"/>
</dbReference>
<organism evidence="4 5">
    <name type="scientific">Flaviaesturariibacter amylovorans</name>
    <dbReference type="NCBI Taxonomy" id="1084520"/>
    <lineage>
        <taxon>Bacteria</taxon>
        <taxon>Pseudomonadati</taxon>
        <taxon>Bacteroidota</taxon>
        <taxon>Chitinophagia</taxon>
        <taxon>Chitinophagales</taxon>
        <taxon>Chitinophagaceae</taxon>
        <taxon>Flaviaestuariibacter</taxon>
    </lineage>
</organism>
<dbReference type="Pfam" id="PF02384">
    <property type="entry name" value="N6_Mtase"/>
    <property type="match status" value="1"/>
</dbReference>
<evidence type="ECO:0000313" key="5">
    <source>
        <dbReference type="Proteomes" id="UP001501725"/>
    </source>
</evidence>
<dbReference type="PANTHER" id="PTHR42998">
    <property type="entry name" value="TYPE I RESTRICTION ENZYME HINDVIIP M PROTEIN-RELATED"/>
    <property type="match status" value="1"/>
</dbReference>
<reference evidence="5" key="1">
    <citation type="journal article" date="2019" name="Int. J. Syst. Evol. Microbiol.">
        <title>The Global Catalogue of Microorganisms (GCM) 10K type strain sequencing project: providing services to taxonomists for standard genome sequencing and annotation.</title>
        <authorList>
            <consortium name="The Broad Institute Genomics Platform"/>
            <consortium name="The Broad Institute Genome Sequencing Center for Infectious Disease"/>
            <person name="Wu L."/>
            <person name="Ma J."/>
        </authorList>
    </citation>
    <scope>NUCLEOTIDE SEQUENCE [LARGE SCALE GENOMIC DNA]</scope>
    <source>
        <strain evidence="5">JCM 17919</strain>
    </source>
</reference>
<comment type="caution">
    <text evidence="4">The sequence shown here is derived from an EMBL/GenBank/DDBJ whole genome shotgun (WGS) entry which is preliminary data.</text>
</comment>
<feature type="domain" description="Type I restriction enzyme R protein N-terminal" evidence="3">
    <location>
        <begin position="93"/>
        <end position="143"/>
    </location>
</feature>
<dbReference type="InterPro" id="IPR029063">
    <property type="entry name" value="SAM-dependent_MTases_sf"/>
</dbReference>
<dbReference type="PRINTS" id="PR00507">
    <property type="entry name" value="N12N6MTFRASE"/>
</dbReference>
<dbReference type="InterPro" id="IPR029464">
    <property type="entry name" value="HSDR_N"/>
</dbReference>
<evidence type="ECO:0008006" key="6">
    <source>
        <dbReference type="Google" id="ProtNLM"/>
    </source>
</evidence>
<dbReference type="PANTHER" id="PTHR42998:SF1">
    <property type="entry name" value="TYPE I RESTRICTION ENZYME HINDI METHYLASE SUBUNIT"/>
    <property type="match status" value="1"/>
</dbReference>
<dbReference type="Gene3D" id="3.40.50.150">
    <property type="entry name" value="Vaccinia Virus protein VP39"/>
    <property type="match status" value="1"/>
</dbReference>
<comment type="similarity">
    <text evidence="1">Belongs to the N(4)/N(6)-methyltransferase family.</text>
</comment>
<protein>
    <recommendedName>
        <fullName evidence="6">Site-specific DNA-methyltransferase (adenine-specific)</fullName>
    </recommendedName>
</protein>
<dbReference type="EMBL" id="BAABGY010000019">
    <property type="protein sequence ID" value="GAA4344374.1"/>
    <property type="molecule type" value="Genomic_DNA"/>
</dbReference>
<evidence type="ECO:0000313" key="4">
    <source>
        <dbReference type="EMBL" id="GAA4344374.1"/>
    </source>
</evidence>
<sequence>MPKSKKETAKTSIPKKDVLSLLSALNFMPIDGKIDIYQKEYDGYIILLDLAKGAIVYQDPAADKYILVHDKSTSNLSKPENLVVLECVDRLLRKGYKPHSLELERKWKVGTTKGRLDILVKDKHGKPFLMIECKTWGKEYNHEKGNMFSDGGQLISYYAQARAAKYLCLYTSTVSNGQAKYSNEIINITSDYASCSDSSEIFEKWDKTFKTKGIFDEGATPYRIEFKGLFDKDLQDLEGNSSSLIFNQFAEILRRNVVSDKSNAFNKIFNLFICKIVDEDAKSGTDDQLDFQWKGSDTYETFFDRLNSLYKKGAKEYINIDVEDLNTAELDNLLTTTSNTDRIRKAFTKLRLYKNNEFAFKEVYNEETFIENAYIVKQVVELLQPYRLKYNQKQQFLGDFFELLLNTGFKQEVGQYFTPLPLARFICKSLPIQHVIEAKNNRKEKFFLPYVIDYASGSGHFLTEVMDEINHFVTEIEANPNFIKGGKAAKDEFLSYCHYYKWAREYVYGIEKDYRLAKTTKINTFLNGDGEANIIMGDGLDNFRKSRTYVKKLKEIKDNEGLFDIVTANPPYSIKEFKNTLNFGKESFSLFKYVTEKSGSIECLFVERTKQLLNENGVAGIILPVSFLTNSSDEINNQARSILFNFFKIKACVYLGEKTFMATNVYPVVLFIQKRKENELQKINQIIDKFFIDFADLTCNGIENAFSKYVRYVYKNFSLADYSAFLSSGEINAELLENEIYVEYKEEQLSLEEIRALEKRKIFHFVISYGQKVVVVDSGSGNKELDFLGYEFSTRRGNEGIKMKKDSNGKFKTKLFSDNDLMDETRVNSYIIRSFTNSLPSSVNAEIKDYVEIVDLSELFDFNNYTFENTVRYGLQHTRFVNTKTVKLKTLFEPVSGVTYSKADQERISTSKRVLTSTHIDLEKGGYTLEKPIYLRTDFDLPETSKLQANDLFVSTSNSLKHLGKVAMIDENLDYYAGGFCTILRPKANQFMTPHDLSIYVRDILQRSKEFRAFISLYKNSRISNIGTDLLNFRVPLPLSATIKKEAVEKAKKPVLKSKAKTKGKVASLPE</sequence>
<dbReference type="RefSeq" id="WP_345258339.1">
    <property type="nucleotide sequence ID" value="NZ_BAABGY010000019.1"/>
</dbReference>
<evidence type="ECO:0000256" key="1">
    <source>
        <dbReference type="ARBA" id="ARBA00006594"/>
    </source>
</evidence>
<evidence type="ECO:0000259" key="2">
    <source>
        <dbReference type="Pfam" id="PF02384"/>
    </source>
</evidence>
<feature type="domain" description="DNA methylase adenine-specific" evidence="2">
    <location>
        <begin position="394"/>
        <end position="683"/>
    </location>
</feature>
<evidence type="ECO:0000259" key="3">
    <source>
        <dbReference type="Pfam" id="PF13588"/>
    </source>
</evidence>
<dbReference type="InterPro" id="IPR052916">
    <property type="entry name" value="Type-I_RE_MTase_Subunit"/>
</dbReference>
<dbReference type="InterPro" id="IPR003356">
    <property type="entry name" value="DNA_methylase_A-5"/>
</dbReference>
<accession>A0ABP8HTV0</accession>